<evidence type="ECO:0000313" key="3">
    <source>
        <dbReference type="Proteomes" id="UP001595701"/>
    </source>
</evidence>
<organism evidence="2 3">
    <name type="scientific">Streptomyces yaanensis</name>
    <dbReference type="NCBI Taxonomy" id="1142239"/>
    <lineage>
        <taxon>Bacteria</taxon>
        <taxon>Bacillati</taxon>
        <taxon>Actinomycetota</taxon>
        <taxon>Actinomycetes</taxon>
        <taxon>Kitasatosporales</taxon>
        <taxon>Streptomycetaceae</taxon>
        <taxon>Streptomyces</taxon>
    </lineage>
</organism>
<dbReference type="EMBL" id="JBHRWR010000002">
    <property type="protein sequence ID" value="MFC3572418.1"/>
    <property type="molecule type" value="Genomic_DNA"/>
</dbReference>
<accession>A0ABV7S698</accession>
<dbReference type="RefSeq" id="WP_310781413.1">
    <property type="nucleotide sequence ID" value="NZ_JBHRWR010000002.1"/>
</dbReference>
<evidence type="ECO:0000313" key="2">
    <source>
        <dbReference type="EMBL" id="MFC3572418.1"/>
    </source>
</evidence>
<evidence type="ECO:0000256" key="1">
    <source>
        <dbReference type="SAM" id="MobiDB-lite"/>
    </source>
</evidence>
<reference evidence="3" key="1">
    <citation type="journal article" date="2019" name="Int. J. Syst. Evol. Microbiol.">
        <title>The Global Catalogue of Microorganisms (GCM) 10K type strain sequencing project: providing services to taxonomists for standard genome sequencing and annotation.</title>
        <authorList>
            <consortium name="The Broad Institute Genomics Platform"/>
            <consortium name="The Broad Institute Genome Sequencing Center for Infectious Disease"/>
            <person name="Wu L."/>
            <person name="Ma J."/>
        </authorList>
    </citation>
    <scope>NUCLEOTIDE SEQUENCE [LARGE SCALE GENOMIC DNA]</scope>
    <source>
        <strain evidence="3">CGMCC 4.7035</strain>
    </source>
</reference>
<protein>
    <submittedName>
        <fullName evidence="2">Uncharacterized protein</fullName>
    </submittedName>
</protein>
<gene>
    <name evidence="2" type="ORF">ACFOZ0_03765</name>
</gene>
<name>A0ABV7S698_9ACTN</name>
<keyword evidence="3" id="KW-1185">Reference proteome</keyword>
<sequence>MAEDDGLPPRRRLTAARQRPGSAVRTQLLRAGIPARNIRYEVFGPDLWLAAHAEG</sequence>
<feature type="region of interest" description="Disordered" evidence="1">
    <location>
        <begin position="1"/>
        <end position="21"/>
    </location>
</feature>
<proteinExistence type="predicted"/>
<comment type="caution">
    <text evidence="2">The sequence shown here is derived from an EMBL/GenBank/DDBJ whole genome shotgun (WGS) entry which is preliminary data.</text>
</comment>
<dbReference type="Proteomes" id="UP001595701">
    <property type="component" value="Unassembled WGS sequence"/>
</dbReference>